<accession>A0A2G2ZMC7</accession>
<sequence>MAGLNLKNSTSWDYADLVKDCAALLAYELPQKSSVGYLLGDSQREIIADAVNAMVLSTNPSVKDSRECLHSRLDRLLRQLSACFLEKRLLNGDQGEGFHPQRILNSGRKD</sequence>
<evidence type="ECO:0000313" key="2">
    <source>
        <dbReference type="Proteomes" id="UP000222542"/>
    </source>
</evidence>
<evidence type="ECO:0000313" key="1">
    <source>
        <dbReference type="EMBL" id="PHT83101.1"/>
    </source>
</evidence>
<dbReference type="Gramene" id="PHT83101">
    <property type="protein sequence ID" value="PHT83101"/>
    <property type="gene ID" value="T459_11544"/>
</dbReference>
<protein>
    <recommendedName>
        <fullName evidence="3">CRA domain-containing protein</fullName>
    </recommendedName>
</protein>
<dbReference type="Proteomes" id="UP000222542">
    <property type="component" value="Unassembled WGS sequence"/>
</dbReference>
<comment type="caution">
    <text evidence="1">The sequence shown here is derived from an EMBL/GenBank/DDBJ whole genome shotgun (WGS) entry which is preliminary data.</text>
</comment>
<name>A0A2G2ZMC7_CAPAN</name>
<gene>
    <name evidence="1" type="ORF">T459_11544</name>
</gene>
<keyword evidence="2" id="KW-1185">Reference proteome</keyword>
<dbReference type="EMBL" id="AYRZ02000004">
    <property type="protein sequence ID" value="PHT83101.1"/>
    <property type="molecule type" value="Genomic_DNA"/>
</dbReference>
<dbReference type="STRING" id="4072.A0A2G2ZMC7"/>
<dbReference type="AlphaFoldDB" id="A0A2G2ZMC7"/>
<proteinExistence type="predicted"/>
<dbReference type="OMA" id="TCYLERR"/>
<organism evidence="1 2">
    <name type="scientific">Capsicum annuum</name>
    <name type="common">Capsicum pepper</name>
    <dbReference type="NCBI Taxonomy" id="4072"/>
    <lineage>
        <taxon>Eukaryota</taxon>
        <taxon>Viridiplantae</taxon>
        <taxon>Streptophyta</taxon>
        <taxon>Embryophyta</taxon>
        <taxon>Tracheophyta</taxon>
        <taxon>Spermatophyta</taxon>
        <taxon>Magnoliopsida</taxon>
        <taxon>eudicotyledons</taxon>
        <taxon>Gunneridae</taxon>
        <taxon>Pentapetalae</taxon>
        <taxon>asterids</taxon>
        <taxon>lamiids</taxon>
        <taxon>Solanales</taxon>
        <taxon>Solanaceae</taxon>
        <taxon>Solanoideae</taxon>
        <taxon>Capsiceae</taxon>
        <taxon>Capsicum</taxon>
    </lineage>
</organism>
<reference evidence="1 2" key="2">
    <citation type="journal article" date="2017" name="Genome Biol.">
        <title>New reference genome sequences of hot pepper reveal the massive evolution of plant disease-resistance genes by retroduplication.</title>
        <authorList>
            <person name="Kim S."/>
            <person name="Park J."/>
            <person name="Yeom S.I."/>
            <person name="Kim Y.M."/>
            <person name="Seo E."/>
            <person name="Kim K.T."/>
            <person name="Kim M.S."/>
            <person name="Lee J.M."/>
            <person name="Cheong K."/>
            <person name="Shin H.S."/>
            <person name="Kim S.B."/>
            <person name="Han K."/>
            <person name="Lee J."/>
            <person name="Park M."/>
            <person name="Lee H.A."/>
            <person name="Lee H.Y."/>
            <person name="Lee Y."/>
            <person name="Oh S."/>
            <person name="Lee J.H."/>
            <person name="Choi E."/>
            <person name="Choi E."/>
            <person name="Lee S.E."/>
            <person name="Jeon J."/>
            <person name="Kim H."/>
            <person name="Choi G."/>
            <person name="Song H."/>
            <person name="Lee J."/>
            <person name="Lee S.C."/>
            <person name="Kwon J.K."/>
            <person name="Lee H.Y."/>
            <person name="Koo N."/>
            <person name="Hong Y."/>
            <person name="Kim R.W."/>
            <person name="Kang W.H."/>
            <person name="Huh J.H."/>
            <person name="Kang B.C."/>
            <person name="Yang T.J."/>
            <person name="Lee Y.H."/>
            <person name="Bennetzen J.L."/>
            <person name="Choi D."/>
        </authorList>
    </citation>
    <scope>NUCLEOTIDE SEQUENCE [LARGE SCALE GENOMIC DNA]</scope>
    <source>
        <strain evidence="2">cv. CM334</strain>
    </source>
</reference>
<evidence type="ECO:0008006" key="3">
    <source>
        <dbReference type="Google" id="ProtNLM"/>
    </source>
</evidence>
<reference evidence="1 2" key="1">
    <citation type="journal article" date="2014" name="Nat. Genet.">
        <title>Genome sequence of the hot pepper provides insights into the evolution of pungency in Capsicum species.</title>
        <authorList>
            <person name="Kim S."/>
            <person name="Park M."/>
            <person name="Yeom S.I."/>
            <person name="Kim Y.M."/>
            <person name="Lee J.M."/>
            <person name="Lee H.A."/>
            <person name="Seo E."/>
            <person name="Choi J."/>
            <person name="Cheong K."/>
            <person name="Kim K.T."/>
            <person name="Jung K."/>
            <person name="Lee G.W."/>
            <person name="Oh S.K."/>
            <person name="Bae C."/>
            <person name="Kim S.B."/>
            <person name="Lee H.Y."/>
            <person name="Kim S.Y."/>
            <person name="Kim M.S."/>
            <person name="Kang B.C."/>
            <person name="Jo Y.D."/>
            <person name="Yang H.B."/>
            <person name="Jeong H.J."/>
            <person name="Kang W.H."/>
            <person name="Kwon J.K."/>
            <person name="Shin C."/>
            <person name="Lim J.Y."/>
            <person name="Park J.H."/>
            <person name="Huh J.H."/>
            <person name="Kim J.S."/>
            <person name="Kim B.D."/>
            <person name="Cohen O."/>
            <person name="Paran I."/>
            <person name="Suh M.C."/>
            <person name="Lee S.B."/>
            <person name="Kim Y.K."/>
            <person name="Shin Y."/>
            <person name="Noh S.J."/>
            <person name="Park J."/>
            <person name="Seo Y.S."/>
            <person name="Kwon S.Y."/>
            <person name="Kim H.A."/>
            <person name="Park J.M."/>
            <person name="Kim H.J."/>
            <person name="Choi S.B."/>
            <person name="Bosland P.W."/>
            <person name="Reeves G."/>
            <person name="Jo S.H."/>
            <person name="Lee B.W."/>
            <person name="Cho H.T."/>
            <person name="Choi H.S."/>
            <person name="Lee M.S."/>
            <person name="Yu Y."/>
            <person name="Do Choi Y."/>
            <person name="Park B.S."/>
            <person name="van Deynze A."/>
            <person name="Ashrafi H."/>
            <person name="Hill T."/>
            <person name="Kim W.T."/>
            <person name="Pai H.S."/>
            <person name="Ahn H.K."/>
            <person name="Yeam I."/>
            <person name="Giovannoni J.J."/>
            <person name="Rose J.K."/>
            <person name="Sorensen I."/>
            <person name="Lee S.J."/>
            <person name="Kim R.W."/>
            <person name="Choi I.Y."/>
            <person name="Choi B.S."/>
            <person name="Lim J.S."/>
            <person name="Lee Y.H."/>
            <person name="Choi D."/>
        </authorList>
    </citation>
    <scope>NUCLEOTIDE SEQUENCE [LARGE SCALE GENOMIC DNA]</scope>
    <source>
        <strain evidence="2">cv. CM334</strain>
    </source>
</reference>